<dbReference type="RefSeq" id="WP_147437273.1">
    <property type="nucleotide sequence ID" value="NZ_REFC01000013.1"/>
</dbReference>
<accession>A0A3L9YL92</accession>
<keyword evidence="1" id="KW-1133">Transmembrane helix</keyword>
<keyword evidence="1" id="KW-0812">Transmembrane</keyword>
<feature type="transmembrane region" description="Helical" evidence="1">
    <location>
        <begin position="5"/>
        <end position="24"/>
    </location>
</feature>
<evidence type="ECO:0000313" key="3">
    <source>
        <dbReference type="Proteomes" id="UP000271339"/>
    </source>
</evidence>
<organism evidence="2 3">
    <name type="scientific">Ulvibacter antarcticus</name>
    <dbReference type="NCBI Taxonomy" id="442714"/>
    <lineage>
        <taxon>Bacteria</taxon>
        <taxon>Pseudomonadati</taxon>
        <taxon>Bacteroidota</taxon>
        <taxon>Flavobacteriia</taxon>
        <taxon>Flavobacteriales</taxon>
        <taxon>Flavobacteriaceae</taxon>
        <taxon>Ulvibacter</taxon>
    </lineage>
</organism>
<dbReference type="OrthoDB" id="118637at2"/>
<dbReference type="Gene3D" id="3.30.530.20">
    <property type="match status" value="1"/>
</dbReference>
<evidence type="ECO:0000313" key="2">
    <source>
        <dbReference type="EMBL" id="RMA58915.1"/>
    </source>
</evidence>
<evidence type="ECO:0000256" key="1">
    <source>
        <dbReference type="SAM" id="Phobius"/>
    </source>
</evidence>
<sequence length="314" mass="35472">MKSLLYISILYALILVYGLGYLSIVFFGNYGWTLFFLAPFLLGFIPSFIMSNLGVVGLKKSILLGLFTLFIACVGLIVFGIEGFMCIILSLPLFIVSVILGAFSSTRINLKIMNKPGMVLGILALYCVAFFTLDYFNYTDELVPVITSEVIDAPKEVIWDLITHDLEIEKPNKFILRTGMSYPVSISVYGKGKDAVRHFNFSTGSYLQPITVWNEPNLLQYNIDKEPLHMTESNPLWEIHPPHLTGYFVSEKGQISLTTVSNGKTKVEYSTWNKVHMTPVAYWKLLSTAVIHHVHKQFFKSLKESVESKKAENI</sequence>
<feature type="transmembrane region" description="Helical" evidence="1">
    <location>
        <begin position="87"/>
        <end position="106"/>
    </location>
</feature>
<comment type="caution">
    <text evidence="2">The sequence shown here is derived from an EMBL/GenBank/DDBJ whole genome shotgun (WGS) entry which is preliminary data.</text>
</comment>
<dbReference type="AlphaFoldDB" id="A0A3L9YL92"/>
<dbReference type="InterPro" id="IPR023393">
    <property type="entry name" value="START-like_dom_sf"/>
</dbReference>
<name>A0A3L9YL92_9FLAO</name>
<protein>
    <recommendedName>
        <fullName evidence="4">Polyketide cyclase/dehydrase/lipid transport protein</fullName>
    </recommendedName>
</protein>
<gene>
    <name evidence="2" type="ORF">BXY75_2297</name>
</gene>
<proteinExistence type="predicted"/>
<dbReference type="Proteomes" id="UP000271339">
    <property type="component" value="Unassembled WGS sequence"/>
</dbReference>
<dbReference type="SUPFAM" id="SSF55961">
    <property type="entry name" value="Bet v1-like"/>
    <property type="match status" value="1"/>
</dbReference>
<reference evidence="2 3" key="1">
    <citation type="submission" date="2018-10" db="EMBL/GenBank/DDBJ databases">
        <title>Genomic Encyclopedia of Archaeal and Bacterial Type Strains, Phase II (KMG-II): from individual species to whole genera.</title>
        <authorList>
            <person name="Goeker M."/>
        </authorList>
    </citation>
    <scope>NUCLEOTIDE SEQUENCE [LARGE SCALE GENOMIC DNA]</scope>
    <source>
        <strain evidence="2 3">DSM 23424</strain>
    </source>
</reference>
<keyword evidence="1" id="KW-0472">Membrane</keyword>
<feature type="transmembrane region" description="Helical" evidence="1">
    <location>
        <begin position="62"/>
        <end position="81"/>
    </location>
</feature>
<feature type="transmembrane region" description="Helical" evidence="1">
    <location>
        <begin position="118"/>
        <end position="138"/>
    </location>
</feature>
<evidence type="ECO:0008006" key="4">
    <source>
        <dbReference type="Google" id="ProtNLM"/>
    </source>
</evidence>
<feature type="transmembrane region" description="Helical" evidence="1">
    <location>
        <begin position="30"/>
        <end position="50"/>
    </location>
</feature>
<dbReference type="EMBL" id="REFC01000013">
    <property type="protein sequence ID" value="RMA58915.1"/>
    <property type="molecule type" value="Genomic_DNA"/>
</dbReference>
<keyword evidence="3" id="KW-1185">Reference proteome</keyword>